<organism evidence="1">
    <name type="scientific">freshwater metagenome</name>
    <dbReference type="NCBI Taxonomy" id="449393"/>
    <lineage>
        <taxon>unclassified sequences</taxon>
        <taxon>metagenomes</taxon>
        <taxon>ecological metagenomes</taxon>
    </lineage>
</organism>
<dbReference type="EMBL" id="CAFAAJ010000270">
    <property type="protein sequence ID" value="CAB4827175.1"/>
    <property type="molecule type" value="Genomic_DNA"/>
</dbReference>
<evidence type="ECO:0000313" key="1">
    <source>
        <dbReference type="EMBL" id="CAB4827175.1"/>
    </source>
</evidence>
<dbReference type="GO" id="GO:0016811">
    <property type="term" value="F:hydrolase activity, acting on carbon-nitrogen (but not peptide) bonds, in linear amides"/>
    <property type="evidence" value="ECO:0007669"/>
    <property type="project" value="TreeGrafter"/>
</dbReference>
<reference evidence="1" key="1">
    <citation type="submission" date="2020-05" db="EMBL/GenBank/DDBJ databases">
        <authorList>
            <person name="Chiriac C."/>
            <person name="Salcher M."/>
            <person name="Ghai R."/>
            <person name="Kavagutti S V."/>
        </authorList>
    </citation>
    <scope>NUCLEOTIDE SEQUENCE</scope>
</reference>
<dbReference type="GO" id="GO:0005524">
    <property type="term" value="F:ATP binding"/>
    <property type="evidence" value="ECO:0007669"/>
    <property type="project" value="TreeGrafter"/>
</dbReference>
<dbReference type="PANTHER" id="PTHR42307:SF2">
    <property type="entry name" value="PUP DEAMIDASE_DEPUPYLASE"/>
    <property type="match status" value="1"/>
</dbReference>
<protein>
    <submittedName>
        <fullName evidence="1">Unannotated protein</fullName>
    </submittedName>
</protein>
<name>A0A6J7A2T5_9ZZZZ</name>
<dbReference type="Pfam" id="PF03136">
    <property type="entry name" value="Pup_ligase"/>
    <property type="match status" value="1"/>
</dbReference>
<dbReference type="PANTHER" id="PTHR42307">
    <property type="entry name" value="PUP DEAMIDASE/DEPUPYLASE"/>
    <property type="match status" value="1"/>
</dbReference>
<dbReference type="GO" id="GO:0008233">
    <property type="term" value="F:peptidase activity"/>
    <property type="evidence" value="ECO:0007669"/>
    <property type="project" value="TreeGrafter"/>
</dbReference>
<dbReference type="GO" id="GO:0010498">
    <property type="term" value="P:proteasomal protein catabolic process"/>
    <property type="evidence" value="ECO:0007669"/>
    <property type="project" value="InterPro"/>
</dbReference>
<gene>
    <name evidence="1" type="ORF">UFOPK3001_02556</name>
</gene>
<proteinExistence type="predicted"/>
<sequence>MDEDVGRDVLARWERVLEGLESDRTRVANWVDWVAKERLINGYAERHGVRPGDTRLRALDLQYHDMRADRGLASRLGFEKLVADADAASAMTDPPTTTRAYFRGRCLQKWPDEVVAANWDSMVFDVGREPLRRVPMMEPLRGTARHVSSVIDESRTAAELLARLANEER</sequence>
<dbReference type="GO" id="GO:0070490">
    <property type="term" value="P:protein pupylation"/>
    <property type="evidence" value="ECO:0007669"/>
    <property type="project" value="TreeGrafter"/>
</dbReference>
<accession>A0A6J7A2T5</accession>
<dbReference type="GO" id="GO:0019941">
    <property type="term" value="P:modification-dependent protein catabolic process"/>
    <property type="evidence" value="ECO:0007669"/>
    <property type="project" value="InterPro"/>
</dbReference>
<dbReference type="AlphaFoldDB" id="A0A6J7A2T5"/>
<dbReference type="InterPro" id="IPR004347">
    <property type="entry name" value="Pup_ligase/deamidase"/>
</dbReference>